<dbReference type="AlphaFoldDB" id="A0A6M5Z3H8"/>
<dbReference type="Proteomes" id="UP000503447">
    <property type="component" value="Chromosome"/>
</dbReference>
<dbReference type="KEGG" id="ftj:FTUN_8606"/>
<reference evidence="3" key="1">
    <citation type="submission" date="2020-05" db="EMBL/GenBank/DDBJ databases">
        <title>Frigoriglobus tundricola gen. nov., sp. nov., a psychrotolerant cellulolytic planctomycete of the family Gemmataceae with two divergent copies of 16S rRNA gene.</title>
        <authorList>
            <person name="Kulichevskaya I.S."/>
            <person name="Ivanova A.A."/>
            <person name="Naumoff D.G."/>
            <person name="Beletsky A.V."/>
            <person name="Rijpstra W.I.C."/>
            <person name="Sinninghe Damste J.S."/>
            <person name="Mardanov A.V."/>
            <person name="Ravin N.V."/>
            <person name="Dedysh S.N."/>
        </authorList>
    </citation>
    <scope>NUCLEOTIDE SEQUENCE [LARGE SCALE GENOMIC DNA]</scope>
    <source>
        <strain evidence="3">PL17</strain>
    </source>
</reference>
<accession>A0A6M5Z3H8</accession>
<gene>
    <name evidence="2" type="ORF">FTUN_8606</name>
</gene>
<evidence type="ECO:0000313" key="3">
    <source>
        <dbReference type="Proteomes" id="UP000503447"/>
    </source>
</evidence>
<evidence type="ECO:0000313" key="2">
    <source>
        <dbReference type="EMBL" id="QJX00968.1"/>
    </source>
</evidence>
<protein>
    <submittedName>
        <fullName evidence="2">Uncharacterized protein</fullName>
    </submittedName>
</protein>
<dbReference type="EMBL" id="CP053452">
    <property type="protein sequence ID" value="QJX00968.1"/>
    <property type="molecule type" value="Genomic_DNA"/>
</dbReference>
<sequence length="110" mass="12128">MTGASSSPNDALIKYPVCHNSIERNSKKKANSPQRHRGHREKIKTEADRSRKCRSMRAVFSRLFFSLCSLCLCGEDGLFFICCFSSATTGGLTPRRSLGTGVEPVARIST</sequence>
<feature type="compositionally biased region" description="Basic residues" evidence="1">
    <location>
        <begin position="26"/>
        <end position="42"/>
    </location>
</feature>
<keyword evidence="3" id="KW-1185">Reference proteome</keyword>
<evidence type="ECO:0000256" key="1">
    <source>
        <dbReference type="SAM" id="MobiDB-lite"/>
    </source>
</evidence>
<organism evidence="2 3">
    <name type="scientific">Frigoriglobus tundricola</name>
    <dbReference type="NCBI Taxonomy" id="2774151"/>
    <lineage>
        <taxon>Bacteria</taxon>
        <taxon>Pseudomonadati</taxon>
        <taxon>Planctomycetota</taxon>
        <taxon>Planctomycetia</taxon>
        <taxon>Gemmatales</taxon>
        <taxon>Gemmataceae</taxon>
        <taxon>Frigoriglobus</taxon>
    </lineage>
</organism>
<proteinExistence type="predicted"/>
<feature type="region of interest" description="Disordered" evidence="1">
    <location>
        <begin position="21"/>
        <end position="49"/>
    </location>
</feature>
<name>A0A6M5Z3H8_9BACT</name>